<name>A0A2Z2M7R2_THEPR</name>
<proteinExistence type="predicted"/>
<accession>A0A2Z2M7R2</accession>
<dbReference type="Proteomes" id="UP000250179">
    <property type="component" value="Chromosome"/>
</dbReference>
<dbReference type="AlphaFoldDB" id="A0A2Z2M7R2"/>
<sequence length="311" mass="34073">MRTYSFGVETVPAALAGDLLIGSVHNGRNYRIMLARARGEEILETRFLGERNDWEGHAIARIEDGYVIGGAVEGKATPDGGEGWKAYIARLDESLNPLWEREIEIRGNECVYSILPAGGSIFIAGETGRPRNKGFFVGKLSMEGELDWLKDFGNWEDVVTASLLPGERPRLVGNVKDEGWKVITFDFAPNGNFLGQELLAEDGIALTAALWNGKLILAGYDGDDLWVWGGGWEVTIPNGSATSLLPLESRLLVGGEIEGRAIVMEFGSNGEILWKKPLWERGWVEVLAREIAAGVKEEGERTVMALEAIGR</sequence>
<reference evidence="1 2" key="1">
    <citation type="submission" date="2016-03" db="EMBL/GenBank/DDBJ databases">
        <title>Complete genome sequence of Thermococcus profundus strain DT5432.</title>
        <authorList>
            <person name="Oger P.M."/>
        </authorList>
    </citation>
    <scope>NUCLEOTIDE SEQUENCE [LARGE SCALE GENOMIC DNA]</scope>
    <source>
        <strain evidence="1 2">DT 5432</strain>
    </source>
</reference>
<organism evidence="1 2">
    <name type="scientific">Thermococcus profundus</name>
    <dbReference type="NCBI Taxonomy" id="49899"/>
    <lineage>
        <taxon>Archaea</taxon>
        <taxon>Methanobacteriati</taxon>
        <taxon>Methanobacteriota</taxon>
        <taxon>Thermococci</taxon>
        <taxon>Thermococcales</taxon>
        <taxon>Thermococcaceae</taxon>
        <taxon>Thermococcus</taxon>
    </lineage>
</organism>
<dbReference type="SUPFAM" id="SSF50998">
    <property type="entry name" value="Quinoprotein alcohol dehydrogenase-like"/>
    <property type="match status" value="1"/>
</dbReference>
<dbReference type="EMBL" id="CP014862">
    <property type="protein sequence ID" value="ASJ02460.1"/>
    <property type="molecule type" value="Genomic_DNA"/>
</dbReference>
<evidence type="ECO:0000313" key="2">
    <source>
        <dbReference type="Proteomes" id="UP000250179"/>
    </source>
</evidence>
<dbReference type="InterPro" id="IPR011047">
    <property type="entry name" value="Quinoprotein_ADH-like_sf"/>
</dbReference>
<keyword evidence="2" id="KW-1185">Reference proteome</keyword>
<dbReference type="RefSeq" id="WP_088857721.1">
    <property type="nucleotide sequence ID" value="NZ_CP014862.1"/>
</dbReference>
<protein>
    <submittedName>
        <fullName evidence="1">Uncharacterized protein</fullName>
    </submittedName>
</protein>
<dbReference type="GeneID" id="33319530"/>
<dbReference type="KEGG" id="tprf:A3L09_03920"/>
<dbReference type="OrthoDB" id="97056at2157"/>
<gene>
    <name evidence="1" type="ORF">A3L09_03920</name>
</gene>
<evidence type="ECO:0000313" key="1">
    <source>
        <dbReference type="EMBL" id="ASJ02460.1"/>
    </source>
</evidence>